<evidence type="ECO:0000259" key="1">
    <source>
        <dbReference type="Pfam" id="PF05368"/>
    </source>
</evidence>
<dbReference type="EMBL" id="CP040749">
    <property type="protein sequence ID" value="QCX37371.1"/>
    <property type="molecule type" value="Genomic_DNA"/>
</dbReference>
<evidence type="ECO:0000313" key="3">
    <source>
        <dbReference type="Proteomes" id="UP000306229"/>
    </source>
</evidence>
<accession>A0A5B7TPK9</accession>
<organism evidence="2 3">
    <name type="scientific">Aureibaculum algae</name>
    <dbReference type="NCBI Taxonomy" id="2584122"/>
    <lineage>
        <taxon>Bacteria</taxon>
        <taxon>Pseudomonadati</taxon>
        <taxon>Bacteroidota</taxon>
        <taxon>Flavobacteriia</taxon>
        <taxon>Flavobacteriales</taxon>
        <taxon>Flavobacteriaceae</taxon>
        <taxon>Aureibaculum</taxon>
    </lineage>
</organism>
<reference evidence="2 3" key="1">
    <citation type="submission" date="2019-05" db="EMBL/GenBank/DDBJ databases">
        <title>Algicella ahnfeltiae gen. nov., sp. nov., a novel marine bacterium of the family Flavobacteriaceae isolated from a red alga.</title>
        <authorList>
            <person name="Nedashkovskaya O.I."/>
            <person name="Kukhlevskiy A.D."/>
            <person name="Kim S.-G."/>
            <person name="Zhukova N.V."/>
            <person name="Mikhailov V.V."/>
        </authorList>
    </citation>
    <scope>NUCLEOTIDE SEQUENCE [LARGE SCALE GENOMIC DNA]</scope>
    <source>
        <strain evidence="2 3">10Alg115</strain>
    </source>
</reference>
<name>A0A5B7TPK9_9FLAO</name>
<dbReference type="RefSeq" id="WP_138948309.1">
    <property type="nucleotide sequence ID" value="NZ_CP040749.1"/>
</dbReference>
<dbReference type="AlphaFoldDB" id="A0A5B7TPK9"/>
<gene>
    <name evidence="2" type="ORF">FF125_02565</name>
</gene>
<keyword evidence="3" id="KW-1185">Reference proteome</keyword>
<dbReference type="InterPro" id="IPR008030">
    <property type="entry name" value="NmrA-like"/>
</dbReference>
<dbReference type="Gene3D" id="3.40.50.720">
    <property type="entry name" value="NAD(P)-binding Rossmann-like Domain"/>
    <property type="match status" value="1"/>
</dbReference>
<dbReference type="PANTHER" id="PTHR47129:SF1">
    <property type="entry name" value="NMRA-LIKE DOMAIN-CONTAINING PROTEIN"/>
    <property type="match status" value="1"/>
</dbReference>
<dbReference type="InterPro" id="IPR052718">
    <property type="entry name" value="NmrA-type_oxidoreductase"/>
</dbReference>
<dbReference type="PANTHER" id="PTHR47129">
    <property type="entry name" value="QUINONE OXIDOREDUCTASE 2"/>
    <property type="match status" value="1"/>
</dbReference>
<dbReference type="InterPro" id="IPR036291">
    <property type="entry name" value="NAD(P)-bd_dom_sf"/>
</dbReference>
<dbReference type="Pfam" id="PF05368">
    <property type="entry name" value="NmrA"/>
    <property type="match status" value="1"/>
</dbReference>
<feature type="domain" description="NmrA-like" evidence="1">
    <location>
        <begin position="1"/>
        <end position="287"/>
    </location>
</feature>
<dbReference type="KEGG" id="fbe:FF125_02565"/>
<dbReference type="CDD" id="cd05269">
    <property type="entry name" value="TMR_SDR_a"/>
    <property type="match status" value="1"/>
</dbReference>
<dbReference type="SUPFAM" id="SSF51735">
    <property type="entry name" value="NAD(P)-binding Rossmann-fold domains"/>
    <property type="match status" value="1"/>
</dbReference>
<dbReference type="Proteomes" id="UP000306229">
    <property type="component" value="Chromosome"/>
</dbReference>
<protein>
    <submittedName>
        <fullName evidence="2">SDR family oxidoreductase</fullName>
    </submittedName>
</protein>
<evidence type="ECO:0000313" key="2">
    <source>
        <dbReference type="EMBL" id="QCX37371.1"/>
    </source>
</evidence>
<sequence>MKNKILVTGATGGLGSLVINLLKEKTDVENLTVLVRDETNELTKLYNNDGIEIRIGDYGNTESLAKAFKGIDVLYFVSGGDDNQRAQLHKNVVDAATKASVKHILYTSAVWKDESASSPLAALVDSHKQTEKFIKASGITYTILRHNLYAEVIEMLIGDKRQLLKTKTIYLPTANGLSSFVPKKDLAEAEVNILLNPSAYANKILEFNGSKQITFLEIAQKISEIIKEPIQYVSPGLNEFEAQMDKFGLPKNIIEILSTFSLAIAQGEFDHQSDDLETVLGRKTKSLDDFLKETYG</sequence>
<proteinExistence type="predicted"/>
<dbReference type="OrthoDB" id="9780595at2"/>
<dbReference type="Gene3D" id="3.90.25.10">
    <property type="entry name" value="UDP-galactose 4-epimerase, domain 1"/>
    <property type="match status" value="1"/>
</dbReference>